<accession>A0A401TVA1</accession>
<keyword evidence="2" id="KW-1185">Reference proteome</keyword>
<reference evidence="1 2" key="1">
    <citation type="journal article" date="2018" name="Nat. Ecol. Evol.">
        <title>Shark genomes provide insights into elasmobranch evolution and the origin of vertebrates.</title>
        <authorList>
            <person name="Hara Y"/>
            <person name="Yamaguchi K"/>
            <person name="Onimaru K"/>
            <person name="Kadota M"/>
            <person name="Koyanagi M"/>
            <person name="Keeley SD"/>
            <person name="Tatsumi K"/>
            <person name="Tanaka K"/>
            <person name="Motone F"/>
            <person name="Kageyama Y"/>
            <person name="Nozu R"/>
            <person name="Adachi N"/>
            <person name="Nishimura O"/>
            <person name="Nakagawa R"/>
            <person name="Tanegashima C"/>
            <person name="Kiyatake I"/>
            <person name="Matsumoto R"/>
            <person name="Murakumo K"/>
            <person name="Nishida K"/>
            <person name="Terakita A"/>
            <person name="Kuratani S"/>
            <person name="Sato K"/>
            <person name="Hyodo S Kuraku.S."/>
        </authorList>
    </citation>
    <scope>NUCLEOTIDE SEQUENCE [LARGE SCALE GENOMIC DNA]</scope>
</reference>
<evidence type="ECO:0000313" key="1">
    <source>
        <dbReference type="EMBL" id="GCC46572.1"/>
    </source>
</evidence>
<dbReference type="Proteomes" id="UP000287033">
    <property type="component" value="Unassembled WGS sequence"/>
</dbReference>
<protein>
    <submittedName>
        <fullName evidence="1">Uncharacterized protein</fullName>
    </submittedName>
</protein>
<comment type="caution">
    <text evidence="1">The sequence shown here is derived from an EMBL/GenBank/DDBJ whole genome shotgun (WGS) entry which is preliminary data.</text>
</comment>
<sequence>MRIAAIAGRVVFDQVTREHHLGIRHPGDDVARGVTGAELHQPHLALAEIDRHLALEGQRRPGQAGNACRILEQAREAAVFRIPILLAAFLDQPIGLLRGHDALRVIGRGAEYPHRVVMRQHDIFDRLVGDGLDPLDHLVGHRGRRLRVEHQAAVLADDHGGVGVALGGESVEIGADLGECDLLLGEIRGRCETFGHQFNPVFMRSLSPFLRGEGWGEGLSPRKR</sequence>
<dbReference type="AlphaFoldDB" id="A0A401TVA1"/>
<gene>
    <name evidence="1" type="ORF">chiPu_0031029</name>
</gene>
<proteinExistence type="predicted"/>
<dbReference type="EMBL" id="BEZZ01199091">
    <property type="protein sequence ID" value="GCC46572.1"/>
    <property type="molecule type" value="Genomic_DNA"/>
</dbReference>
<evidence type="ECO:0000313" key="2">
    <source>
        <dbReference type="Proteomes" id="UP000287033"/>
    </source>
</evidence>
<organism evidence="1 2">
    <name type="scientific">Chiloscyllium punctatum</name>
    <name type="common">Brownbanded bambooshark</name>
    <name type="synonym">Hemiscyllium punctatum</name>
    <dbReference type="NCBI Taxonomy" id="137246"/>
    <lineage>
        <taxon>Eukaryota</taxon>
        <taxon>Metazoa</taxon>
        <taxon>Chordata</taxon>
        <taxon>Craniata</taxon>
        <taxon>Vertebrata</taxon>
        <taxon>Chondrichthyes</taxon>
        <taxon>Elasmobranchii</taxon>
        <taxon>Galeomorphii</taxon>
        <taxon>Galeoidea</taxon>
        <taxon>Orectolobiformes</taxon>
        <taxon>Hemiscylliidae</taxon>
        <taxon>Chiloscyllium</taxon>
    </lineage>
</organism>
<name>A0A401TVA1_CHIPU</name>